<comment type="caution">
    <text evidence="9">The sequence shown here is derived from an EMBL/GenBank/DDBJ whole genome shotgun (WGS) entry which is preliminary data.</text>
</comment>
<dbReference type="PANTHER" id="PTHR42718:SF46">
    <property type="entry name" value="BLR6921 PROTEIN"/>
    <property type="match status" value="1"/>
</dbReference>
<protein>
    <submittedName>
        <fullName evidence="9">MFS transporter</fullName>
    </submittedName>
</protein>
<evidence type="ECO:0000256" key="7">
    <source>
        <dbReference type="SAM" id="Phobius"/>
    </source>
</evidence>
<feature type="transmembrane region" description="Helical" evidence="7">
    <location>
        <begin position="261"/>
        <end position="286"/>
    </location>
</feature>
<evidence type="ECO:0000313" key="9">
    <source>
        <dbReference type="EMBL" id="GDZ84023.1"/>
    </source>
</evidence>
<gene>
    <name evidence="9" type="ORF">LCIT_12650</name>
</gene>
<dbReference type="RefSeq" id="WP_149334436.1">
    <property type="nucleotide sequence ID" value="NZ_BJJW01000006.1"/>
</dbReference>
<feature type="transmembrane region" description="Helical" evidence="7">
    <location>
        <begin position="398"/>
        <end position="415"/>
    </location>
</feature>
<dbReference type="Proteomes" id="UP000323274">
    <property type="component" value="Unassembled WGS sequence"/>
</dbReference>
<dbReference type="SUPFAM" id="SSF103473">
    <property type="entry name" value="MFS general substrate transporter"/>
    <property type="match status" value="1"/>
</dbReference>
<dbReference type="Gene3D" id="1.20.1720.10">
    <property type="entry name" value="Multidrug resistance protein D"/>
    <property type="match status" value="1"/>
</dbReference>
<dbReference type="CDD" id="cd17321">
    <property type="entry name" value="MFS_MMR_MDR_like"/>
    <property type="match status" value="1"/>
</dbReference>
<comment type="subcellular location">
    <subcellularLocation>
        <location evidence="1">Cell membrane</location>
        <topology evidence="1">Multi-pass membrane protein</topology>
    </subcellularLocation>
</comment>
<keyword evidence="5 7" id="KW-1133">Transmembrane helix</keyword>
<feature type="transmembrane region" description="Helical" evidence="7">
    <location>
        <begin position="161"/>
        <end position="181"/>
    </location>
</feature>
<dbReference type="InterPro" id="IPR020846">
    <property type="entry name" value="MFS_dom"/>
</dbReference>
<dbReference type="GO" id="GO:0005886">
    <property type="term" value="C:plasma membrane"/>
    <property type="evidence" value="ECO:0007669"/>
    <property type="project" value="UniProtKB-SubCell"/>
</dbReference>
<feature type="transmembrane region" description="Helical" evidence="7">
    <location>
        <begin position="551"/>
        <end position="573"/>
    </location>
</feature>
<proteinExistence type="predicted"/>
<feature type="transmembrane region" description="Helical" evidence="7">
    <location>
        <begin position="351"/>
        <end position="377"/>
    </location>
</feature>
<keyword evidence="3" id="KW-1003">Cell membrane</keyword>
<organism evidence="9 10">
    <name type="scientific">Leuconostoc citreum</name>
    <dbReference type="NCBI Taxonomy" id="33964"/>
    <lineage>
        <taxon>Bacteria</taxon>
        <taxon>Bacillati</taxon>
        <taxon>Bacillota</taxon>
        <taxon>Bacilli</taxon>
        <taxon>Lactobacillales</taxon>
        <taxon>Lactobacillaceae</taxon>
        <taxon>Leuconostoc</taxon>
    </lineage>
</organism>
<dbReference type="PROSITE" id="PS50850">
    <property type="entry name" value="MFS"/>
    <property type="match status" value="1"/>
</dbReference>
<feature type="transmembrane region" description="Helical" evidence="7">
    <location>
        <begin position="219"/>
        <end position="241"/>
    </location>
</feature>
<name>A0A5A5U2E5_LEUCI</name>
<keyword evidence="6 7" id="KW-0472">Membrane</keyword>
<dbReference type="PANTHER" id="PTHR42718">
    <property type="entry name" value="MAJOR FACILITATOR SUPERFAMILY MULTIDRUG TRANSPORTER MFSC"/>
    <property type="match status" value="1"/>
</dbReference>
<feature type="transmembrane region" description="Helical" evidence="7">
    <location>
        <begin position="132"/>
        <end position="155"/>
    </location>
</feature>
<evidence type="ECO:0000259" key="8">
    <source>
        <dbReference type="PROSITE" id="PS50850"/>
    </source>
</evidence>
<dbReference type="PRINTS" id="PR01036">
    <property type="entry name" value="TCRTETB"/>
</dbReference>
<dbReference type="EMBL" id="BJJW01000006">
    <property type="protein sequence ID" value="GDZ84023.1"/>
    <property type="molecule type" value="Genomic_DNA"/>
</dbReference>
<feature type="transmembrane region" description="Helical" evidence="7">
    <location>
        <begin position="43"/>
        <end position="61"/>
    </location>
</feature>
<feature type="transmembrane region" description="Helical" evidence="7">
    <location>
        <begin position="298"/>
        <end position="319"/>
    </location>
</feature>
<reference evidence="9 10" key="1">
    <citation type="submission" date="2019-04" db="EMBL/GenBank/DDBJ databases">
        <title>A pseudo-fructophilic Leuconostoc citreum strain F192-5 isolated from peel of satsuma mandarin: the first report for isolation and characterization of strain-dependent fructophilic-like characteristics.</title>
        <authorList>
            <person name="Maeno S."/>
            <person name="Tanizawa Y."/>
            <person name="Kajikawa A."/>
            <person name="Kanesaki Y."/>
            <person name="Kubota E."/>
            <person name="Arita M."/>
            <person name="Leon D."/>
            <person name="Endo A."/>
        </authorList>
    </citation>
    <scope>NUCLEOTIDE SEQUENCE [LARGE SCALE GENOMIC DNA]</scope>
    <source>
        <strain evidence="9 10">F192-5</strain>
    </source>
</reference>
<feature type="transmembrane region" description="Helical" evidence="7">
    <location>
        <begin position="326"/>
        <end position="345"/>
    </location>
</feature>
<feature type="transmembrane region" description="Helical" evidence="7">
    <location>
        <begin position="7"/>
        <end position="28"/>
    </location>
</feature>
<dbReference type="GO" id="GO:0022857">
    <property type="term" value="F:transmembrane transporter activity"/>
    <property type="evidence" value="ECO:0007669"/>
    <property type="project" value="InterPro"/>
</dbReference>
<evidence type="ECO:0000256" key="4">
    <source>
        <dbReference type="ARBA" id="ARBA00022692"/>
    </source>
</evidence>
<sequence>MNKLKYVLPILLVGNILCMMDVSIMTIVIPEIQTAFSVSLSDLSWTVNVYTIVFAALIIPFGRLAERWGQHRIVFLGLMTFGFGSLMTGLAPNLAFMLVARGIQSIGAAIIIPTSMVIALDLSNADNRNKVVAALAGSQGLAVALGPAVGGFVAQYLDWRWVFYINLPFIIVLLVIYPFVLNIRRETRRAVKIDWLGASLSCIFLTTLSLGLIKANDWGWTSLTIVTMFIVSGLTFILFIVQELHTPSPMINLSLFKNRNFTASGIALLLSNYLLGGMVILIPTLLTKVQGETELNAALLITPYSVSVMLTVIMTSLLIKRINQKILIGLGFIIIAGSYLLIAHLNLSQGYHRLIIADILLGIGYGLVAATANILVASDFHGRALTDSQSVANILRQVGFIIAIALFTSVLSTNINTAKQNTITYAHQQIQTLDIQQALKNKMLTKVDQKLSPNDSQSNRANNNTMSISVDTTKIKHQALDTAYQKQLQLAATQLHTNIDNIPEPVKNIIYQKVSNVALPRIEQDIQQTKNQLNTTISHIKDHFIIESRQAFMSVYQVMIIVPILSLLLLFVFKKMQPKR</sequence>
<accession>A0A5A5U2E5</accession>
<evidence type="ECO:0000256" key="3">
    <source>
        <dbReference type="ARBA" id="ARBA00022475"/>
    </source>
</evidence>
<dbReference type="InterPro" id="IPR011701">
    <property type="entry name" value="MFS"/>
</dbReference>
<dbReference type="AlphaFoldDB" id="A0A5A5U2E5"/>
<keyword evidence="4 7" id="KW-0812">Transmembrane</keyword>
<feature type="transmembrane region" description="Helical" evidence="7">
    <location>
        <begin position="73"/>
        <end position="96"/>
    </location>
</feature>
<feature type="transmembrane region" description="Helical" evidence="7">
    <location>
        <begin position="102"/>
        <end position="120"/>
    </location>
</feature>
<evidence type="ECO:0000256" key="1">
    <source>
        <dbReference type="ARBA" id="ARBA00004651"/>
    </source>
</evidence>
<evidence type="ECO:0000256" key="6">
    <source>
        <dbReference type="ARBA" id="ARBA00023136"/>
    </source>
</evidence>
<evidence type="ECO:0000313" key="10">
    <source>
        <dbReference type="Proteomes" id="UP000323274"/>
    </source>
</evidence>
<feature type="transmembrane region" description="Helical" evidence="7">
    <location>
        <begin position="193"/>
        <end position="213"/>
    </location>
</feature>
<evidence type="ECO:0000256" key="2">
    <source>
        <dbReference type="ARBA" id="ARBA00022448"/>
    </source>
</evidence>
<keyword evidence="2" id="KW-0813">Transport</keyword>
<dbReference type="Pfam" id="PF07690">
    <property type="entry name" value="MFS_1"/>
    <property type="match status" value="1"/>
</dbReference>
<dbReference type="Gene3D" id="1.20.1250.20">
    <property type="entry name" value="MFS general substrate transporter like domains"/>
    <property type="match status" value="1"/>
</dbReference>
<evidence type="ECO:0000256" key="5">
    <source>
        <dbReference type="ARBA" id="ARBA00022989"/>
    </source>
</evidence>
<dbReference type="InterPro" id="IPR036259">
    <property type="entry name" value="MFS_trans_sf"/>
</dbReference>
<feature type="domain" description="Major facilitator superfamily (MFS) profile" evidence="8">
    <location>
        <begin position="7"/>
        <end position="444"/>
    </location>
</feature>